<gene>
    <name evidence="1" type="ORF">BDN72DRAFT_405940</name>
</gene>
<organism evidence="1 2">
    <name type="scientific">Pluteus cervinus</name>
    <dbReference type="NCBI Taxonomy" id="181527"/>
    <lineage>
        <taxon>Eukaryota</taxon>
        <taxon>Fungi</taxon>
        <taxon>Dikarya</taxon>
        <taxon>Basidiomycota</taxon>
        <taxon>Agaricomycotina</taxon>
        <taxon>Agaricomycetes</taxon>
        <taxon>Agaricomycetidae</taxon>
        <taxon>Agaricales</taxon>
        <taxon>Pluteineae</taxon>
        <taxon>Pluteaceae</taxon>
        <taxon>Pluteus</taxon>
    </lineage>
</organism>
<name>A0ACD3A8W9_9AGAR</name>
<keyword evidence="2" id="KW-1185">Reference proteome</keyword>
<accession>A0ACD3A8W9</accession>
<dbReference type="Proteomes" id="UP000308600">
    <property type="component" value="Unassembled WGS sequence"/>
</dbReference>
<evidence type="ECO:0000313" key="1">
    <source>
        <dbReference type="EMBL" id="TFK62130.1"/>
    </source>
</evidence>
<dbReference type="EMBL" id="ML208604">
    <property type="protein sequence ID" value="TFK62130.1"/>
    <property type="molecule type" value="Genomic_DNA"/>
</dbReference>
<proteinExistence type="predicted"/>
<reference evidence="1 2" key="1">
    <citation type="journal article" date="2019" name="Nat. Ecol. Evol.">
        <title>Megaphylogeny resolves global patterns of mushroom evolution.</title>
        <authorList>
            <person name="Varga T."/>
            <person name="Krizsan K."/>
            <person name="Foldi C."/>
            <person name="Dima B."/>
            <person name="Sanchez-Garcia M."/>
            <person name="Sanchez-Ramirez S."/>
            <person name="Szollosi G.J."/>
            <person name="Szarkandi J.G."/>
            <person name="Papp V."/>
            <person name="Albert L."/>
            <person name="Andreopoulos W."/>
            <person name="Angelini C."/>
            <person name="Antonin V."/>
            <person name="Barry K.W."/>
            <person name="Bougher N.L."/>
            <person name="Buchanan P."/>
            <person name="Buyck B."/>
            <person name="Bense V."/>
            <person name="Catcheside P."/>
            <person name="Chovatia M."/>
            <person name="Cooper J."/>
            <person name="Damon W."/>
            <person name="Desjardin D."/>
            <person name="Finy P."/>
            <person name="Geml J."/>
            <person name="Haridas S."/>
            <person name="Hughes K."/>
            <person name="Justo A."/>
            <person name="Karasinski D."/>
            <person name="Kautmanova I."/>
            <person name="Kiss B."/>
            <person name="Kocsube S."/>
            <person name="Kotiranta H."/>
            <person name="LaButti K.M."/>
            <person name="Lechner B.E."/>
            <person name="Liimatainen K."/>
            <person name="Lipzen A."/>
            <person name="Lukacs Z."/>
            <person name="Mihaltcheva S."/>
            <person name="Morgado L.N."/>
            <person name="Niskanen T."/>
            <person name="Noordeloos M.E."/>
            <person name="Ohm R.A."/>
            <person name="Ortiz-Santana B."/>
            <person name="Ovrebo C."/>
            <person name="Racz N."/>
            <person name="Riley R."/>
            <person name="Savchenko A."/>
            <person name="Shiryaev A."/>
            <person name="Soop K."/>
            <person name="Spirin V."/>
            <person name="Szebenyi C."/>
            <person name="Tomsovsky M."/>
            <person name="Tulloss R.E."/>
            <person name="Uehling J."/>
            <person name="Grigoriev I.V."/>
            <person name="Vagvolgyi C."/>
            <person name="Papp T."/>
            <person name="Martin F.M."/>
            <person name="Miettinen O."/>
            <person name="Hibbett D.S."/>
            <person name="Nagy L.G."/>
        </authorList>
    </citation>
    <scope>NUCLEOTIDE SEQUENCE [LARGE SCALE GENOMIC DNA]</scope>
    <source>
        <strain evidence="1 2">NL-1719</strain>
    </source>
</reference>
<protein>
    <submittedName>
        <fullName evidence="1">Uncharacterized protein</fullName>
    </submittedName>
</protein>
<sequence>MSLRDLPQDVLDEITRSLKAIHEKSLPSLSLVSLSLRSPTQRQIFRCITLSNDLQNTISPISNPFSPPPHHIRLRNILTENPTLATYIQDIQCLQFENGGVGRMELEAKHWMIYHGILLAKILRLLEDSPLKRFTIVNAPGPGSLQMNWLSLHKTLQQTLVHHIFNKETLSFVHFSGLLLPQNIFSAFVNLKDVCLGNIFWSPRDKHLLTAEEAKPDSTVQHSSPQIRGNSDLPLQSLSSLRFAISEVRHGSLELLGPKMGLDLTGLQTLQLDLVIAVPMSSITRFLLSPNLKDLIIRIPPTELDPNTNVLSTPTSINLNPVLKLRTLTLLHNPLSLSLNELSWIDPTLSSLNPTLPLQLVAIRLTLWTDHFDTDFTPFTPFTSLSQTLSCLHQVFRRTIELIIVHIQVVHPSLGQASGQVEILEKVMKEHIVWDGCSEVLVLDVAAECQ</sequence>
<evidence type="ECO:0000313" key="2">
    <source>
        <dbReference type="Proteomes" id="UP000308600"/>
    </source>
</evidence>